<comment type="similarity">
    <text evidence="1 8">Belongs to the cytochrome P450 family.</text>
</comment>
<dbReference type="GO" id="GO:0020037">
    <property type="term" value="F:heme binding"/>
    <property type="evidence" value="ECO:0007669"/>
    <property type="project" value="InterPro"/>
</dbReference>
<dbReference type="STRING" id="76021.BS329_16735"/>
<dbReference type="PRINTS" id="PR00385">
    <property type="entry name" value="P450"/>
</dbReference>
<evidence type="ECO:0000256" key="7">
    <source>
        <dbReference type="PIRSR" id="PIRSR602401-1"/>
    </source>
</evidence>
<dbReference type="InterPro" id="IPR017972">
    <property type="entry name" value="Cyt_P450_CS"/>
</dbReference>
<evidence type="ECO:0000313" key="9">
    <source>
        <dbReference type="EMBL" id="OLZ51435.1"/>
    </source>
</evidence>
<keyword evidence="4 8" id="KW-0560">Oxidoreductase</keyword>
<evidence type="ECO:0000256" key="2">
    <source>
        <dbReference type="ARBA" id="ARBA00022617"/>
    </source>
</evidence>
<dbReference type="PRINTS" id="PR00463">
    <property type="entry name" value="EP450I"/>
</dbReference>
<protein>
    <submittedName>
        <fullName evidence="9">Cytochrome P450</fullName>
    </submittedName>
</protein>
<evidence type="ECO:0000256" key="8">
    <source>
        <dbReference type="RuleBase" id="RU000461"/>
    </source>
</evidence>
<gene>
    <name evidence="9" type="ORF">BS329_16735</name>
</gene>
<accession>A0A1R0KTQ7</accession>
<dbReference type="EMBL" id="MQUQ01000008">
    <property type="protein sequence ID" value="OLZ51435.1"/>
    <property type="molecule type" value="Genomic_DNA"/>
</dbReference>
<dbReference type="Gene3D" id="1.10.630.10">
    <property type="entry name" value="Cytochrome P450"/>
    <property type="match status" value="1"/>
</dbReference>
<evidence type="ECO:0000313" key="10">
    <source>
        <dbReference type="Proteomes" id="UP000187486"/>
    </source>
</evidence>
<dbReference type="CDD" id="cd20620">
    <property type="entry name" value="CYP132-like"/>
    <property type="match status" value="1"/>
</dbReference>
<dbReference type="SUPFAM" id="SSF48264">
    <property type="entry name" value="Cytochrome P450"/>
    <property type="match status" value="1"/>
</dbReference>
<comment type="cofactor">
    <cofactor evidence="7">
        <name>heme</name>
        <dbReference type="ChEBI" id="CHEBI:30413"/>
    </cofactor>
</comment>
<dbReference type="RefSeq" id="WP_076161760.1">
    <property type="nucleotide sequence ID" value="NZ_JBEZVB010000082.1"/>
</dbReference>
<reference evidence="9 10" key="1">
    <citation type="submission" date="2016-01" db="EMBL/GenBank/DDBJ databases">
        <title>Amycolatopsis coloradensis genome sequencing and assembly.</title>
        <authorList>
            <person name="Mayilraj S."/>
        </authorList>
    </citation>
    <scope>NUCLEOTIDE SEQUENCE [LARGE SCALE GENOMIC DNA]</scope>
    <source>
        <strain evidence="9 10">DSM 44225</strain>
    </source>
</reference>
<keyword evidence="6 8" id="KW-0503">Monooxygenase</keyword>
<dbReference type="Pfam" id="PF00067">
    <property type="entry name" value="p450"/>
    <property type="match status" value="1"/>
</dbReference>
<proteinExistence type="inferred from homology"/>
<dbReference type="Proteomes" id="UP000187486">
    <property type="component" value="Unassembled WGS sequence"/>
</dbReference>
<dbReference type="PANTHER" id="PTHR24291:SF50">
    <property type="entry name" value="BIFUNCTIONAL ALBAFLAVENONE MONOOXYGENASE_TERPENE SYNTHASE"/>
    <property type="match status" value="1"/>
</dbReference>
<organism evidence="9 10">
    <name type="scientific">Amycolatopsis coloradensis</name>
    <dbReference type="NCBI Taxonomy" id="76021"/>
    <lineage>
        <taxon>Bacteria</taxon>
        <taxon>Bacillati</taxon>
        <taxon>Actinomycetota</taxon>
        <taxon>Actinomycetes</taxon>
        <taxon>Pseudonocardiales</taxon>
        <taxon>Pseudonocardiaceae</taxon>
        <taxon>Amycolatopsis</taxon>
    </lineage>
</organism>
<dbReference type="InterPro" id="IPR002401">
    <property type="entry name" value="Cyt_P450_E_grp-I"/>
</dbReference>
<name>A0A1R0KTQ7_9PSEU</name>
<keyword evidence="2 7" id="KW-0349">Heme</keyword>
<dbReference type="GO" id="GO:0005506">
    <property type="term" value="F:iron ion binding"/>
    <property type="evidence" value="ECO:0007669"/>
    <property type="project" value="InterPro"/>
</dbReference>
<dbReference type="AlphaFoldDB" id="A0A1R0KTQ7"/>
<dbReference type="InterPro" id="IPR036396">
    <property type="entry name" value="Cyt_P450_sf"/>
</dbReference>
<dbReference type="InterPro" id="IPR050196">
    <property type="entry name" value="Cytochrome_P450_Monoox"/>
</dbReference>
<evidence type="ECO:0000256" key="5">
    <source>
        <dbReference type="ARBA" id="ARBA00023004"/>
    </source>
</evidence>
<dbReference type="GO" id="GO:0004497">
    <property type="term" value="F:monooxygenase activity"/>
    <property type="evidence" value="ECO:0007669"/>
    <property type="project" value="UniProtKB-KW"/>
</dbReference>
<evidence type="ECO:0000256" key="1">
    <source>
        <dbReference type="ARBA" id="ARBA00010617"/>
    </source>
</evidence>
<keyword evidence="10" id="KW-1185">Reference proteome</keyword>
<sequence length="453" mass="50351">MTTRLVVRREVPPGPPRRATLNLLRMLFTDRLALMSSAAERHGDAVRIAIGPKAMYLFNHPDYAKHVLADNSANYHKGIGLAESRRALGDGLLTSEGDLWRKQRKTIQPVFQHKRIARQADIVADEAGKLVARLKAHEHGEPVDVLQEMTQLTLGVLGRTLLDTDLGRFDAVGHSFEAVQNQAMFEAVTMNLVPSWLPLAKQRRFRAARDNLRGVADRLLAERRRSPVPGSDDVLTRLIASAAEDDDPLTAGQRARDELITLLLAGHETTASTLGWAFALLDRHPEVWERLHAEAVEVLGDRPPVYADLHRLTYTAAVVEEVMRLYPPVWLLPRIAQEADVVGGYAVPAGADVIVSPYTLHRHPAFWDAPSKFDPGRFDPANTTDRPRYAYIPFGAGPRFCVGNSLGMLEAVFVIASVTRALKLVKTPGYRVVPEAMLSLRIRDRLPMSVRRA</sequence>
<dbReference type="InterPro" id="IPR001128">
    <property type="entry name" value="Cyt_P450"/>
</dbReference>
<keyword evidence="3 7" id="KW-0479">Metal-binding</keyword>
<dbReference type="PROSITE" id="PS00086">
    <property type="entry name" value="CYTOCHROME_P450"/>
    <property type="match status" value="1"/>
</dbReference>
<dbReference type="GO" id="GO:0016705">
    <property type="term" value="F:oxidoreductase activity, acting on paired donors, with incorporation or reduction of molecular oxygen"/>
    <property type="evidence" value="ECO:0007669"/>
    <property type="project" value="InterPro"/>
</dbReference>
<keyword evidence="5 7" id="KW-0408">Iron</keyword>
<feature type="binding site" description="axial binding residue" evidence="7">
    <location>
        <position position="401"/>
    </location>
    <ligand>
        <name>heme</name>
        <dbReference type="ChEBI" id="CHEBI:30413"/>
    </ligand>
    <ligandPart>
        <name>Fe</name>
        <dbReference type="ChEBI" id="CHEBI:18248"/>
    </ligandPart>
</feature>
<dbReference type="PANTHER" id="PTHR24291">
    <property type="entry name" value="CYTOCHROME P450 FAMILY 4"/>
    <property type="match status" value="1"/>
</dbReference>
<evidence type="ECO:0000256" key="4">
    <source>
        <dbReference type="ARBA" id="ARBA00023002"/>
    </source>
</evidence>
<evidence type="ECO:0000256" key="3">
    <source>
        <dbReference type="ARBA" id="ARBA00022723"/>
    </source>
</evidence>
<comment type="caution">
    <text evidence="9">The sequence shown here is derived from an EMBL/GenBank/DDBJ whole genome shotgun (WGS) entry which is preliminary data.</text>
</comment>
<dbReference type="OrthoDB" id="5290182at2"/>
<evidence type="ECO:0000256" key="6">
    <source>
        <dbReference type="ARBA" id="ARBA00023033"/>
    </source>
</evidence>